<sequence length="72" mass="8485">SFEKRDLVRSRWYFLFGGGFGGIFEDRIVVFETKRPAGVKATKARDKKTMAEENALNEFQIMWAIKHSRTWQ</sequence>
<reference evidence="2" key="1">
    <citation type="submission" date="2018-11" db="EMBL/GenBank/DDBJ databases">
        <authorList>
            <consortium name="Genoscope - CEA"/>
            <person name="William W."/>
        </authorList>
    </citation>
    <scope>NUCLEOTIDE SEQUENCE</scope>
</reference>
<dbReference type="EMBL" id="LS974622">
    <property type="protein sequence ID" value="CAG7871095.1"/>
    <property type="molecule type" value="Genomic_DNA"/>
</dbReference>
<dbReference type="AlphaFoldDB" id="A0A3P5YUY4"/>
<name>A0A3P5YUY4_BRACM</name>
<dbReference type="Gramene" id="A06p33350.2_BraZ1">
    <property type="protein sequence ID" value="A06p33350.2_BraZ1.CDS"/>
    <property type="gene ID" value="A06g33350.2_BraZ1"/>
</dbReference>
<accession>A0A3P5YUY4</accession>
<organism evidence="2">
    <name type="scientific">Brassica campestris</name>
    <name type="common">Field mustard</name>
    <dbReference type="NCBI Taxonomy" id="3711"/>
    <lineage>
        <taxon>Eukaryota</taxon>
        <taxon>Viridiplantae</taxon>
        <taxon>Streptophyta</taxon>
        <taxon>Embryophyta</taxon>
        <taxon>Tracheophyta</taxon>
        <taxon>Spermatophyta</taxon>
        <taxon>Magnoliopsida</taxon>
        <taxon>eudicotyledons</taxon>
        <taxon>Gunneridae</taxon>
        <taxon>Pentapetalae</taxon>
        <taxon>rosids</taxon>
        <taxon>malvids</taxon>
        <taxon>Brassicales</taxon>
        <taxon>Brassicaceae</taxon>
        <taxon>Brassiceae</taxon>
        <taxon>Brassica</taxon>
    </lineage>
</organism>
<evidence type="ECO:0000313" key="2">
    <source>
        <dbReference type="EMBL" id="VDC67075.1"/>
    </source>
</evidence>
<evidence type="ECO:0000313" key="1">
    <source>
        <dbReference type="EMBL" id="CAG7871095.1"/>
    </source>
</evidence>
<proteinExistence type="predicted"/>
<dbReference type="Proteomes" id="UP000694005">
    <property type="component" value="Chromosome A06"/>
</dbReference>
<gene>
    <name evidence="2" type="ORF">BRAA06T25615Z</name>
    <name evidence="1" type="ORF">BRAPAZ1V2_A06P33350.2</name>
</gene>
<dbReference type="EMBL" id="LR031569">
    <property type="protein sequence ID" value="VDC67075.1"/>
    <property type="molecule type" value="Genomic_DNA"/>
</dbReference>
<feature type="non-terminal residue" evidence="2">
    <location>
        <position position="1"/>
    </location>
</feature>
<protein>
    <submittedName>
        <fullName evidence="1">Uncharacterized protein</fullName>
    </submittedName>
</protein>